<sequence>MLEYGLRIQSAKAHVFELSLVIPAPAQMQRVSLPVWIPGSYLVREFAKHLSGLQAWQDGRARKIRQLDKCSWEIACDSSAGALELNWQVYAFDTSVRTAFLDQRRGFLNGTSAFLRVHGREDEAVRLNVAKPHEPELHDWSVACALPCTKGDSQGFGVYKAANYDELVDSPIELGTFWRGRFRAAGVVHEFVVAGAPATFDGKRLLADTQRICEAEIAFWHGKNGKPPFKRYVFMLNAMSDAYGGLEHRASTALVCQRGDLPRKGEPAGEKLRSGYQTLLGLISHEYFHAWNVKRLRPASFERYDYTQENYTELLWFFEGFTSYYDDLMLRRADLVDDQQYLALLAKNINAVQAMPGRLKQTVAQASFDAWIKYYRVDENTPNATVSYYTKGALVALCLDLTLRAQGKGSLDDVMRLLWQKHGGPVSEADIASAFKSISGRSYARELRAWVHSTADLPAEKLLRSAGVEVKHATATVEQQLGLKVAESASGVVVKTVLNESAAQRAGIAAGDELIAVNGWRLKTLKDWCLYVPTETSAELTLARDAMLLTVTLELAHSPVARTARLTRLPEAKLKQQAAALRNWPRK</sequence>
<dbReference type="AlphaFoldDB" id="A0A433SE25"/>
<evidence type="ECO:0000313" key="2">
    <source>
        <dbReference type="EMBL" id="RUS66990.1"/>
    </source>
</evidence>
<feature type="domain" description="PDZ" evidence="1">
    <location>
        <begin position="467"/>
        <end position="519"/>
    </location>
</feature>
<comment type="caution">
    <text evidence="2">The sequence shown here is derived from an EMBL/GenBank/DDBJ whole genome shotgun (WGS) entry which is preliminary data.</text>
</comment>
<dbReference type="SUPFAM" id="SSF55486">
    <property type="entry name" value="Metalloproteases ('zincins'), catalytic domain"/>
    <property type="match status" value="1"/>
</dbReference>
<dbReference type="InterPro" id="IPR007963">
    <property type="entry name" value="Peptidase_M61_catalytic"/>
</dbReference>
<dbReference type="PROSITE" id="PS50106">
    <property type="entry name" value="PDZ"/>
    <property type="match status" value="1"/>
</dbReference>
<dbReference type="Pfam" id="PF17899">
    <property type="entry name" value="Peptidase_M61_N"/>
    <property type="match status" value="1"/>
</dbReference>
<dbReference type="RefSeq" id="WP_126978702.1">
    <property type="nucleotide sequence ID" value="NZ_PQSP01000002.1"/>
</dbReference>
<dbReference type="InterPro" id="IPR036034">
    <property type="entry name" value="PDZ_sf"/>
</dbReference>
<dbReference type="InterPro" id="IPR027268">
    <property type="entry name" value="Peptidase_M4/M1_CTD_sf"/>
</dbReference>
<dbReference type="InterPro" id="IPR001478">
    <property type="entry name" value="PDZ"/>
</dbReference>
<name>A0A433SE25_9BURK</name>
<dbReference type="SUPFAM" id="SSF50156">
    <property type="entry name" value="PDZ domain-like"/>
    <property type="match status" value="1"/>
</dbReference>
<accession>A0A433SE25</accession>
<protein>
    <recommendedName>
        <fullName evidence="1">PDZ domain-containing protein</fullName>
    </recommendedName>
</protein>
<dbReference type="SMART" id="SM00228">
    <property type="entry name" value="PDZ"/>
    <property type="match status" value="1"/>
</dbReference>
<organism evidence="2 3">
    <name type="scientific">Saezia sanguinis</name>
    <dbReference type="NCBI Taxonomy" id="1965230"/>
    <lineage>
        <taxon>Bacteria</taxon>
        <taxon>Pseudomonadati</taxon>
        <taxon>Pseudomonadota</taxon>
        <taxon>Betaproteobacteria</taxon>
        <taxon>Burkholderiales</taxon>
        <taxon>Saeziaceae</taxon>
        <taxon>Saezia</taxon>
    </lineage>
</organism>
<evidence type="ECO:0000259" key="1">
    <source>
        <dbReference type="PROSITE" id="PS50106"/>
    </source>
</evidence>
<dbReference type="Proteomes" id="UP000286947">
    <property type="component" value="Unassembled WGS sequence"/>
</dbReference>
<dbReference type="Pfam" id="PF05299">
    <property type="entry name" value="Peptidase_M61"/>
    <property type="match status" value="1"/>
</dbReference>
<dbReference type="OrthoDB" id="9778516at2"/>
<dbReference type="PIRSF" id="PIRSF016493">
    <property type="entry name" value="Glycyl_aminpptds"/>
    <property type="match status" value="1"/>
</dbReference>
<dbReference type="Pfam" id="PF00595">
    <property type="entry name" value="PDZ"/>
    <property type="match status" value="1"/>
</dbReference>
<gene>
    <name evidence="2" type="ORF">CUZ56_00927</name>
</gene>
<dbReference type="Gene3D" id="1.10.390.10">
    <property type="entry name" value="Neutral Protease Domain 2"/>
    <property type="match status" value="1"/>
</dbReference>
<dbReference type="EMBL" id="PQSP01000002">
    <property type="protein sequence ID" value="RUS66990.1"/>
    <property type="molecule type" value="Genomic_DNA"/>
</dbReference>
<keyword evidence="3" id="KW-1185">Reference proteome</keyword>
<dbReference type="InterPro" id="IPR040756">
    <property type="entry name" value="Peptidase_M61_N"/>
</dbReference>
<dbReference type="InterPro" id="IPR024191">
    <property type="entry name" value="Peptidase_M61"/>
</dbReference>
<evidence type="ECO:0000313" key="3">
    <source>
        <dbReference type="Proteomes" id="UP000286947"/>
    </source>
</evidence>
<reference evidence="2 3" key="1">
    <citation type="submission" date="2018-01" db="EMBL/GenBank/DDBJ databases">
        <title>Saezia sanguinis gen. nov., sp. nov., in the order Burkholderiales isolated from human blood.</title>
        <authorList>
            <person name="Medina-Pascual M.J."/>
            <person name="Valdezate S."/>
            <person name="Monzon S."/>
            <person name="Cuesta I."/>
            <person name="Carrasco G."/>
            <person name="Villalon P."/>
            <person name="Saez-Nieto J.A."/>
        </authorList>
    </citation>
    <scope>NUCLEOTIDE SEQUENCE [LARGE SCALE GENOMIC DNA]</scope>
    <source>
        <strain evidence="2 3">CNM695-12</strain>
    </source>
</reference>
<dbReference type="Gene3D" id="2.60.40.3650">
    <property type="match status" value="1"/>
</dbReference>
<proteinExistence type="predicted"/>
<dbReference type="Gene3D" id="2.30.42.10">
    <property type="match status" value="1"/>
</dbReference>